<proteinExistence type="predicted"/>
<keyword evidence="4 6" id="KW-1133">Transmembrane helix</keyword>
<comment type="subcellular location">
    <subcellularLocation>
        <location evidence="1">Cell membrane</location>
        <topology evidence="1">Multi-pass membrane protein</topology>
    </subcellularLocation>
</comment>
<evidence type="ECO:0000256" key="4">
    <source>
        <dbReference type="ARBA" id="ARBA00022989"/>
    </source>
</evidence>
<feature type="transmembrane region" description="Helical" evidence="6">
    <location>
        <begin position="335"/>
        <end position="356"/>
    </location>
</feature>
<dbReference type="PANTHER" id="PTHR32309:SF31">
    <property type="entry name" value="CAPSULAR EXOPOLYSACCHARIDE FAMILY"/>
    <property type="match status" value="1"/>
</dbReference>
<dbReference type="PANTHER" id="PTHR32309">
    <property type="entry name" value="TYROSINE-PROTEIN KINASE"/>
    <property type="match status" value="1"/>
</dbReference>
<dbReference type="AlphaFoldDB" id="H8KMB9"/>
<dbReference type="RefSeq" id="WP_014682523.1">
    <property type="nucleotide sequence ID" value="NC_017770.1"/>
</dbReference>
<dbReference type="eggNOG" id="COG3206">
    <property type="taxonomic scope" value="Bacteria"/>
</dbReference>
<dbReference type="OrthoDB" id="745212at2"/>
<keyword evidence="5 6" id="KW-0472">Membrane</keyword>
<dbReference type="GO" id="GO:0005886">
    <property type="term" value="C:plasma membrane"/>
    <property type="evidence" value="ECO:0007669"/>
    <property type="project" value="UniProtKB-SubCell"/>
</dbReference>
<evidence type="ECO:0000256" key="1">
    <source>
        <dbReference type="ARBA" id="ARBA00004651"/>
    </source>
</evidence>
<evidence type="ECO:0000256" key="2">
    <source>
        <dbReference type="ARBA" id="ARBA00022475"/>
    </source>
</evidence>
<dbReference type="HOGENOM" id="CLU_063455_0_0_10"/>
<dbReference type="EMBL" id="CP003349">
    <property type="protein sequence ID" value="AFD09301.1"/>
    <property type="molecule type" value="Genomic_DNA"/>
</dbReference>
<dbReference type="Proteomes" id="UP000007590">
    <property type="component" value="Chromosome"/>
</dbReference>
<evidence type="ECO:0000313" key="9">
    <source>
        <dbReference type="Proteomes" id="UP000007590"/>
    </source>
</evidence>
<keyword evidence="3 6" id="KW-0812">Transmembrane</keyword>
<organism evidence="8 9">
    <name type="scientific">Solitalea canadensis (strain ATCC 29591 / DSM 3403 / JCM 21819 / LMG 8368 / NBRC 15130 / NCIMB 12057 / USAM 9D)</name>
    <name type="common">Flexibacter canadensis</name>
    <dbReference type="NCBI Taxonomy" id="929556"/>
    <lineage>
        <taxon>Bacteria</taxon>
        <taxon>Pseudomonadati</taxon>
        <taxon>Bacteroidota</taxon>
        <taxon>Sphingobacteriia</taxon>
        <taxon>Sphingobacteriales</taxon>
        <taxon>Sphingobacteriaceae</taxon>
        <taxon>Solitalea</taxon>
    </lineage>
</organism>
<dbReference type="InterPro" id="IPR003856">
    <property type="entry name" value="LPS_length_determ_N"/>
</dbReference>
<feature type="transmembrane region" description="Helical" evidence="6">
    <location>
        <begin position="37"/>
        <end position="57"/>
    </location>
</feature>
<feature type="domain" description="Polysaccharide chain length determinant N-terminal" evidence="7">
    <location>
        <begin position="16"/>
        <end position="118"/>
    </location>
</feature>
<protein>
    <submittedName>
        <fullName evidence="8">Uncharacterized protein involved in exopolysaccharide biosynthesis</fullName>
    </submittedName>
</protein>
<evidence type="ECO:0000313" key="8">
    <source>
        <dbReference type="EMBL" id="AFD09301.1"/>
    </source>
</evidence>
<dbReference type="Pfam" id="PF02706">
    <property type="entry name" value="Wzz"/>
    <property type="match status" value="1"/>
</dbReference>
<name>H8KMB9_SOLCM</name>
<evidence type="ECO:0000256" key="6">
    <source>
        <dbReference type="SAM" id="Phobius"/>
    </source>
</evidence>
<dbReference type="InterPro" id="IPR050445">
    <property type="entry name" value="Bact_polysacc_biosynth/exp"/>
</dbReference>
<evidence type="ECO:0000256" key="5">
    <source>
        <dbReference type="ARBA" id="ARBA00023136"/>
    </source>
</evidence>
<evidence type="ECO:0000256" key="3">
    <source>
        <dbReference type="ARBA" id="ARBA00022692"/>
    </source>
</evidence>
<dbReference type="KEGG" id="scn:Solca_4311"/>
<gene>
    <name evidence="8" type="ordered locus">Solca_4311</name>
</gene>
<keyword evidence="2" id="KW-1003">Cell membrane</keyword>
<evidence type="ECO:0000259" key="7">
    <source>
        <dbReference type="Pfam" id="PF02706"/>
    </source>
</evidence>
<sequence length="361" mass="40131">MQENIQPQINSNQDDEISLKELVLRLKKWWNYLFSKWLIIVLTGILGGLAGFVYALIKKPIYIAELTFALEEDNGGSLGAYAGLASQFGIDLGGGTGGIFSGDNIIELMKSRSMIQKTLLSPVVVNGKSQSLADYYIDFNSLREKWRNDPHLVNISFPLNSEPEKFNRTQDSLLGKFHKFFIKNNLSVGKIDKKLSVVEVKCSFSNELFAKTFTESLVNNVTTFYIKTKTGRSQKSVAVLQKKADSLRTALDNALYARARSVDQTPDLNPVRQVATVGGQKKQVDIQVLSTAYGEVLKNLELSKITLSREAPFIQIIDKPILPLDEVRIGSVKGCLIGCVIVVFLTVIILVGRRAIHSLMK</sequence>
<dbReference type="STRING" id="929556.Solca_4311"/>
<accession>H8KMB9</accession>
<keyword evidence="9" id="KW-1185">Reference proteome</keyword>
<reference evidence="8" key="1">
    <citation type="submission" date="2012-02" db="EMBL/GenBank/DDBJ databases">
        <title>The complete genome of Solitalea canadensis DSM 3403.</title>
        <authorList>
            <consortium name="US DOE Joint Genome Institute (JGI-PGF)"/>
            <person name="Lucas S."/>
            <person name="Copeland A."/>
            <person name="Lapidus A."/>
            <person name="Glavina del Rio T."/>
            <person name="Dalin E."/>
            <person name="Tice H."/>
            <person name="Bruce D."/>
            <person name="Goodwin L."/>
            <person name="Pitluck S."/>
            <person name="Peters L."/>
            <person name="Ovchinnikova G."/>
            <person name="Lu M."/>
            <person name="Kyrpides N."/>
            <person name="Mavromatis K."/>
            <person name="Ivanova N."/>
            <person name="Brettin T."/>
            <person name="Detter J.C."/>
            <person name="Han C."/>
            <person name="Larimer F."/>
            <person name="Land M."/>
            <person name="Hauser L."/>
            <person name="Markowitz V."/>
            <person name="Cheng J.-F."/>
            <person name="Hugenholtz P."/>
            <person name="Woyke T."/>
            <person name="Wu D."/>
            <person name="Spring S."/>
            <person name="Schroeder M."/>
            <person name="Kopitz M."/>
            <person name="Brambilla E."/>
            <person name="Klenk H.-P."/>
            <person name="Eisen J.A."/>
        </authorList>
    </citation>
    <scope>NUCLEOTIDE SEQUENCE</scope>
    <source>
        <strain evidence="8">DSM 3403</strain>
    </source>
</reference>